<sequence>MEGTYGNLDSNELAYEAPTCKDRVLSSSKKRLYLEVIIFLGILNVLLLAGLIALGVHSRYLAAGLSNIKPILTQDTNDKPSPTFTANLNEMIGPAALLRSSFLQQFPAAQIDAGQGMVVMTDIKSNVFLLSGSGWSKLGSVPLKHASVGPAGIWGVNQQNKVSKFVASDFVPIRGLELKQIDAGGQGQVVGVASNDNIHCLNANRASSTKELMNWSTRFVDVFQLCSNWSWGVNSEEWIYFTQISNSCHQPGSWDCIDGEAVNVEVGSDGNVFVVNRSGQLYERTGISGQVPKGTGWRIIEMSVKIRQASYDLGYLWVVTETGFIVKCTK</sequence>
<evidence type="ECO:0000313" key="3">
    <source>
        <dbReference type="Proteomes" id="UP000250572"/>
    </source>
</evidence>
<evidence type="ECO:0000313" key="2">
    <source>
        <dbReference type="EMBL" id="PWA14698.1"/>
    </source>
</evidence>
<gene>
    <name evidence="2" type="ORF">CCH79_00014344</name>
</gene>
<dbReference type="Proteomes" id="UP000250572">
    <property type="component" value="Unassembled WGS sequence"/>
</dbReference>
<protein>
    <submittedName>
        <fullName evidence="2">Uncharacterized protein</fullName>
    </submittedName>
</protein>
<keyword evidence="1" id="KW-0812">Transmembrane</keyword>
<proteinExistence type="predicted"/>
<dbReference type="Pfam" id="PF19193">
    <property type="entry name" value="Tectonin"/>
    <property type="match status" value="1"/>
</dbReference>
<name>A0A315UTL9_GAMAF</name>
<feature type="transmembrane region" description="Helical" evidence="1">
    <location>
        <begin position="32"/>
        <end position="56"/>
    </location>
</feature>
<dbReference type="AlphaFoldDB" id="A0A315UTL9"/>
<evidence type="ECO:0000256" key="1">
    <source>
        <dbReference type="SAM" id="Phobius"/>
    </source>
</evidence>
<organism evidence="2 3">
    <name type="scientific">Gambusia affinis</name>
    <name type="common">Western mosquitofish</name>
    <name type="synonym">Heterandria affinis</name>
    <dbReference type="NCBI Taxonomy" id="33528"/>
    <lineage>
        <taxon>Eukaryota</taxon>
        <taxon>Metazoa</taxon>
        <taxon>Chordata</taxon>
        <taxon>Craniata</taxon>
        <taxon>Vertebrata</taxon>
        <taxon>Euteleostomi</taxon>
        <taxon>Actinopterygii</taxon>
        <taxon>Neopterygii</taxon>
        <taxon>Teleostei</taxon>
        <taxon>Neoteleostei</taxon>
        <taxon>Acanthomorphata</taxon>
        <taxon>Ovalentaria</taxon>
        <taxon>Atherinomorphae</taxon>
        <taxon>Cyprinodontiformes</taxon>
        <taxon>Poeciliidae</taxon>
        <taxon>Poeciliinae</taxon>
        <taxon>Gambusia</taxon>
    </lineage>
</organism>
<reference evidence="2 3" key="1">
    <citation type="journal article" date="2018" name="G3 (Bethesda)">
        <title>A High-Quality Reference Genome for the Invasive Mosquitofish Gambusia affinis Using a Chicago Library.</title>
        <authorList>
            <person name="Hoffberg S.L."/>
            <person name="Troendle N.J."/>
            <person name="Glenn T.C."/>
            <person name="Mahmud O."/>
            <person name="Louha S."/>
            <person name="Chalopin D."/>
            <person name="Bennetzen J.L."/>
            <person name="Mauricio R."/>
        </authorList>
    </citation>
    <scope>NUCLEOTIDE SEQUENCE [LARGE SCALE GENOMIC DNA]</scope>
    <source>
        <strain evidence="2">NE01/NJP1002.9</strain>
        <tissue evidence="2">Muscle</tissue>
    </source>
</reference>
<comment type="caution">
    <text evidence="2">The sequence shown here is derived from an EMBL/GenBank/DDBJ whole genome shotgun (WGS) entry which is preliminary data.</text>
</comment>
<dbReference type="EMBL" id="NHOQ01002778">
    <property type="protein sequence ID" value="PWA14698.1"/>
    <property type="molecule type" value="Genomic_DNA"/>
</dbReference>
<keyword evidence="1" id="KW-0472">Membrane</keyword>
<keyword evidence="1" id="KW-1133">Transmembrane helix</keyword>
<keyword evidence="3" id="KW-1185">Reference proteome</keyword>
<dbReference type="SMART" id="SM00706">
    <property type="entry name" value="TECPR"/>
    <property type="match status" value="3"/>
</dbReference>
<accession>A0A315UTL9</accession>
<dbReference type="InterPro" id="IPR006624">
    <property type="entry name" value="Beta-propeller_rpt_TECPR"/>
</dbReference>